<accession>A0A0S8GBB0</accession>
<comment type="caution">
    <text evidence="2">The sequence shown here is derived from an EMBL/GenBank/DDBJ whole genome shotgun (WGS) entry which is preliminary data.</text>
</comment>
<reference evidence="2 3" key="1">
    <citation type="journal article" date="2015" name="Microbiome">
        <title>Genomic resolution of linkages in carbon, nitrogen, and sulfur cycling among widespread estuary sediment bacteria.</title>
        <authorList>
            <person name="Baker B.J."/>
            <person name="Lazar C.S."/>
            <person name="Teske A.P."/>
            <person name="Dick G.J."/>
        </authorList>
    </citation>
    <scope>NUCLEOTIDE SEQUENCE [LARGE SCALE GENOMIC DNA]</scope>
    <source>
        <strain evidence="2">SM23_40</strain>
    </source>
</reference>
<dbReference type="EMBL" id="LJUI01000024">
    <property type="protein sequence ID" value="KPK70025.1"/>
    <property type="molecule type" value="Genomic_DNA"/>
</dbReference>
<evidence type="ECO:0000256" key="1">
    <source>
        <dbReference type="SAM" id="MobiDB-lite"/>
    </source>
</evidence>
<feature type="compositionally biased region" description="Polar residues" evidence="1">
    <location>
        <begin position="80"/>
        <end position="103"/>
    </location>
</feature>
<dbReference type="Proteomes" id="UP000051717">
    <property type="component" value="Unassembled WGS sequence"/>
</dbReference>
<evidence type="ECO:0000313" key="3">
    <source>
        <dbReference type="Proteomes" id="UP000051717"/>
    </source>
</evidence>
<protein>
    <submittedName>
        <fullName evidence="2">Uncharacterized protein</fullName>
    </submittedName>
</protein>
<proteinExistence type="predicted"/>
<feature type="region of interest" description="Disordered" evidence="1">
    <location>
        <begin position="73"/>
        <end position="103"/>
    </location>
</feature>
<sequence>MCKGMSTDRCYRLVFCAALVPMVTGYRARREPQPQPTPSTTATPVVAQVIDSADPLVDIEEARPQITLEIGFGDEDVSKSSRTLRSETTPSCACDRTSNTAAQ</sequence>
<gene>
    <name evidence="2" type="ORF">AMJ82_04250</name>
</gene>
<name>A0A0S8GBB0_UNCT6</name>
<evidence type="ECO:0000313" key="2">
    <source>
        <dbReference type="EMBL" id="KPK70025.1"/>
    </source>
</evidence>
<dbReference type="AlphaFoldDB" id="A0A0S8GBB0"/>
<organism evidence="2 3">
    <name type="scientific">candidate division TA06 bacterium SM23_40</name>
    <dbReference type="NCBI Taxonomy" id="1703774"/>
    <lineage>
        <taxon>Bacteria</taxon>
        <taxon>Bacteria division TA06</taxon>
    </lineage>
</organism>